<keyword evidence="2" id="KW-0067">ATP-binding</keyword>
<keyword evidence="1" id="KW-0547">Nucleotide-binding</keyword>
<sequence>MDIPIRQRTKLIVGLDYGTTYSGISFALSNAADFRDIYPWTKFPGAASHGSKHCEKAPSRIAYQSENLQDLDDDVWGYQTDALPSEYDDPNLKRSLGDALMKLPAGKTAKDVVTDYLRGMYTMFQKAVEEKLGRENLREFPMDVWLTVPATWSEKAKILTQAAAKDAGFASRSIDRIMLIPEPEAAAHMALKTSVNHVHDLVEEGSGVMVCDLGGGTVDITTYEIERISPTLRLKELCVGNGGKCGGTFVDRNLHELLAKRFGKAFTSLPITKTGPGSEFADEFEDKKKDFSVQSASKRPMRLSLRMEGLGRMSRLADYYDQGQSKVLLTRQDMKSLFDPVVEKILQLVTDQESRTRKTMGKTISTLVLVGGFGSSPYVKDRLKEWCGKWNIRLTTPMNGAWSAIVCGAVLRGVEGSITTEKRCRRHYGHMLSLEYCPEKHKGYDASKRRVYIDPFDRLTYLTGFMVWVIGKITADASAGVEKIGTVEYTIDGLNVESDSGVERIMEKGRMMYQVSHILRIKMSDETGLLVFKIMVGEKEVGQAKLAFSST</sequence>
<dbReference type="PANTHER" id="PTHR14187:SF81">
    <property type="entry name" value="HSP70 FAMILY PROTEIN (AFU_ORTHOLOGUE AFUA_4G14040)"/>
    <property type="match status" value="1"/>
</dbReference>
<dbReference type="Pfam" id="PF00012">
    <property type="entry name" value="HSP70"/>
    <property type="match status" value="1"/>
</dbReference>
<evidence type="ECO:0000256" key="2">
    <source>
        <dbReference type="ARBA" id="ARBA00022840"/>
    </source>
</evidence>
<gene>
    <name evidence="3" type="ORF">CCUS01_07556</name>
</gene>
<dbReference type="InterPro" id="IPR013126">
    <property type="entry name" value="Hsp_70_fam"/>
</dbReference>
<proteinExistence type="predicted"/>
<accession>A0AAI9XVJ5</accession>
<evidence type="ECO:0000313" key="4">
    <source>
        <dbReference type="Proteomes" id="UP001239213"/>
    </source>
</evidence>
<dbReference type="GO" id="GO:0005524">
    <property type="term" value="F:ATP binding"/>
    <property type="evidence" value="ECO:0007669"/>
    <property type="project" value="UniProtKB-KW"/>
</dbReference>
<dbReference type="InterPro" id="IPR043129">
    <property type="entry name" value="ATPase_NBD"/>
</dbReference>
<dbReference type="Proteomes" id="UP001239213">
    <property type="component" value="Unassembled WGS sequence"/>
</dbReference>
<keyword evidence="4" id="KW-1185">Reference proteome</keyword>
<protein>
    <recommendedName>
        <fullName evidence="5">Hsp70-like protein</fullName>
    </recommendedName>
</protein>
<reference evidence="3" key="1">
    <citation type="submission" date="2016-11" db="EMBL/GenBank/DDBJ databases">
        <title>The genome sequence of Colletotrichum cuscutae.</title>
        <authorList>
            <person name="Baroncelli R."/>
        </authorList>
    </citation>
    <scope>NUCLEOTIDE SEQUENCE</scope>
    <source>
        <strain evidence="3">IMI 304802</strain>
    </source>
</reference>
<dbReference type="PANTHER" id="PTHR14187">
    <property type="entry name" value="ALPHA KINASE/ELONGATION FACTOR 2 KINASE"/>
    <property type="match status" value="1"/>
</dbReference>
<organism evidence="3 4">
    <name type="scientific">Colletotrichum cuscutae</name>
    <dbReference type="NCBI Taxonomy" id="1209917"/>
    <lineage>
        <taxon>Eukaryota</taxon>
        <taxon>Fungi</taxon>
        <taxon>Dikarya</taxon>
        <taxon>Ascomycota</taxon>
        <taxon>Pezizomycotina</taxon>
        <taxon>Sordariomycetes</taxon>
        <taxon>Hypocreomycetidae</taxon>
        <taxon>Glomerellales</taxon>
        <taxon>Glomerellaceae</taxon>
        <taxon>Colletotrichum</taxon>
        <taxon>Colletotrichum acutatum species complex</taxon>
    </lineage>
</organism>
<dbReference type="Gene3D" id="3.90.640.10">
    <property type="entry name" value="Actin, Chain A, domain 4"/>
    <property type="match status" value="1"/>
</dbReference>
<dbReference type="CDD" id="cd10170">
    <property type="entry name" value="ASKHA_NBD_HSP70"/>
    <property type="match status" value="1"/>
</dbReference>
<dbReference type="SUPFAM" id="SSF53067">
    <property type="entry name" value="Actin-like ATPase domain"/>
    <property type="match status" value="2"/>
</dbReference>
<name>A0AAI9XVJ5_9PEZI</name>
<dbReference type="Gene3D" id="3.30.420.40">
    <property type="match status" value="2"/>
</dbReference>
<dbReference type="GO" id="GO:0140662">
    <property type="term" value="F:ATP-dependent protein folding chaperone"/>
    <property type="evidence" value="ECO:0007669"/>
    <property type="project" value="InterPro"/>
</dbReference>
<dbReference type="AlphaFoldDB" id="A0AAI9XVJ5"/>
<evidence type="ECO:0000256" key="1">
    <source>
        <dbReference type="ARBA" id="ARBA00022741"/>
    </source>
</evidence>
<comment type="caution">
    <text evidence="3">The sequence shown here is derived from an EMBL/GenBank/DDBJ whole genome shotgun (WGS) entry which is preliminary data.</text>
</comment>
<dbReference type="PRINTS" id="PR00301">
    <property type="entry name" value="HEATSHOCK70"/>
</dbReference>
<dbReference type="EMBL" id="MPDP01000262">
    <property type="protein sequence ID" value="KAK1465439.1"/>
    <property type="molecule type" value="Genomic_DNA"/>
</dbReference>
<evidence type="ECO:0008006" key="5">
    <source>
        <dbReference type="Google" id="ProtNLM"/>
    </source>
</evidence>
<evidence type="ECO:0000313" key="3">
    <source>
        <dbReference type="EMBL" id="KAK1465439.1"/>
    </source>
</evidence>